<evidence type="ECO:0000313" key="11">
    <source>
        <dbReference type="Proteomes" id="UP000515240"/>
    </source>
</evidence>
<evidence type="ECO:0000256" key="8">
    <source>
        <dbReference type="RuleBase" id="RU000419"/>
    </source>
</evidence>
<dbReference type="GO" id="GO:0016853">
    <property type="term" value="F:isomerase activity"/>
    <property type="evidence" value="ECO:0007669"/>
    <property type="project" value="UniProtKB-KW"/>
</dbReference>
<name>A0A7G5EEV4_9BURK</name>
<comment type="similarity">
    <text evidence="1 6 7">Belongs to the chaperonin (HSP60) family.</text>
</comment>
<dbReference type="GO" id="GO:0042026">
    <property type="term" value="P:protein refolding"/>
    <property type="evidence" value="ECO:0007669"/>
    <property type="project" value="UniProtKB-UniRule"/>
</dbReference>
<proteinExistence type="inferred from homology"/>
<evidence type="ECO:0000256" key="5">
    <source>
        <dbReference type="ARBA" id="ARBA00023235"/>
    </source>
</evidence>
<dbReference type="GO" id="GO:0005524">
    <property type="term" value="F:ATP binding"/>
    <property type="evidence" value="ECO:0007669"/>
    <property type="project" value="UniProtKB-UniRule"/>
</dbReference>
<reference evidence="10 11" key="1">
    <citation type="journal article" date="2020" name="G3 (Bethesda)">
        <title>CeMbio - The Caenorhabditis elegans Microbiome Resource.</title>
        <authorList>
            <person name="Dirksen P."/>
            <person name="Assie A."/>
            <person name="Zimmermann J."/>
            <person name="Zhang F."/>
            <person name="Tietje A.M."/>
            <person name="Marsh S.A."/>
            <person name="Felix M.A."/>
            <person name="Shapira M."/>
            <person name="Kaleta C."/>
            <person name="Schulenburg H."/>
            <person name="Samuel B."/>
        </authorList>
    </citation>
    <scope>NUCLEOTIDE SEQUENCE [LARGE SCALE GENOMIC DNA]</scope>
    <source>
        <strain evidence="10 11">BIGb0172</strain>
    </source>
</reference>
<dbReference type="KEGG" id="cpis:HS961_06580"/>
<dbReference type="InterPro" id="IPR001844">
    <property type="entry name" value="Cpn60/GroEL"/>
</dbReference>
<evidence type="ECO:0000256" key="1">
    <source>
        <dbReference type="ARBA" id="ARBA00006607"/>
    </source>
</evidence>
<dbReference type="GO" id="GO:0051082">
    <property type="term" value="F:unfolded protein binding"/>
    <property type="evidence" value="ECO:0007669"/>
    <property type="project" value="UniProtKB-UniRule"/>
</dbReference>
<evidence type="ECO:0000256" key="6">
    <source>
        <dbReference type="HAMAP-Rule" id="MF_00600"/>
    </source>
</evidence>
<keyword evidence="5 6" id="KW-0413">Isomerase</keyword>
<dbReference type="InterPro" id="IPR027413">
    <property type="entry name" value="GROEL-like_equatorial_sf"/>
</dbReference>
<keyword evidence="4 6" id="KW-0143">Chaperone</keyword>
<keyword evidence="3 6" id="KW-0067">ATP-binding</keyword>
<dbReference type="EC" id="5.6.1.7" evidence="6"/>
<dbReference type="NCBIfam" id="NF009487">
    <property type="entry name" value="PRK12849.1"/>
    <property type="match status" value="1"/>
</dbReference>
<dbReference type="Proteomes" id="UP000515240">
    <property type="component" value="Chromosome"/>
</dbReference>
<dbReference type="NCBIfam" id="TIGR02348">
    <property type="entry name" value="GroEL"/>
    <property type="match status" value="1"/>
</dbReference>
<accession>A0A7G5EEV4</accession>
<dbReference type="FunFam" id="3.50.7.10:FF:000001">
    <property type="entry name" value="60 kDa chaperonin"/>
    <property type="match status" value="1"/>
</dbReference>
<protein>
    <recommendedName>
        <fullName evidence="6">Chaperonin GroEL</fullName>
        <ecNumber evidence="6">5.6.1.7</ecNumber>
    </recommendedName>
    <alternativeName>
        <fullName evidence="6">60 kDa chaperonin</fullName>
    </alternativeName>
    <alternativeName>
        <fullName evidence="6">Chaperonin-60</fullName>
        <shortName evidence="6">Cpn60</shortName>
    </alternativeName>
</protein>
<dbReference type="HAMAP" id="MF_00600">
    <property type="entry name" value="CH60"/>
    <property type="match status" value="1"/>
</dbReference>
<dbReference type="Gene3D" id="3.50.7.10">
    <property type="entry name" value="GroEL"/>
    <property type="match status" value="1"/>
</dbReference>
<dbReference type="NCBIfam" id="NF000592">
    <property type="entry name" value="PRK00013.1"/>
    <property type="match status" value="1"/>
</dbReference>
<dbReference type="AlphaFoldDB" id="A0A7G5EEV4"/>
<keyword evidence="6" id="KW-0963">Cytoplasm</keyword>
<gene>
    <name evidence="6 10" type="primary">groL</name>
    <name evidence="6" type="synonym">groEL</name>
    <name evidence="10" type="ORF">HS961_06580</name>
</gene>
<evidence type="ECO:0000313" key="10">
    <source>
        <dbReference type="EMBL" id="QMV72529.1"/>
    </source>
</evidence>
<organism evidence="10 11">
    <name type="scientific">Comamonas piscis</name>
    <dbReference type="NCBI Taxonomy" id="1562974"/>
    <lineage>
        <taxon>Bacteria</taxon>
        <taxon>Pseudomonadati</taxon>
        <taxon>Pseudomonadota</taxon>
        <taxon>Betaproteobacteria</taxon>
        <taxon>Burkholderiales</taxon>
        <taxon>Comamonadaceae</taxon>
        <taxon>Comamonas</taxon>
    </lineage>
</organism>
<dbReference type="GO" id="GO:0005737">
    <property type="term" value="C:cytoplasm"/>
    <property type="evidence" value="ECO:0007669"/>
    <property type="project" value="UniProtKB-SubCell"/>
</dbReference>
<dbReference type="SUPFAM" id="SSF54849">
    <property type="entry name" value="GroEL-intermediate domain like"/>
    <property type="match status" value="1"/>
</dbReference>
<feature type="binding site" evidence="6">
    <location>
        <begin position="87"/>
        <end position="91"/>
    </location>
    <ligand>
        <name>ATP</name>
        <dbReference type="ChEBI" id="CHEBI:30616"/>
    </ligand>
</feature>
<feature type="binding site" evidence="6">
    <location>
        <position position="415"/>
    </location>
    <ligand>
        <name>ATP</name>
        <dbReference type="ChEBI" id="CHEBI:30616"/>
    </ligand>
</feature>
<keyword evidence="2 6" id="KW-0547">Nucleotide-binding</keyword>
<evidence type="ECO:0000256" key="2">
    <source>
        <dbReference type="ARBA" id="ARBA00022741"/>
    </source>
</evidence>
<dbReference type="NCBIfam" id="NF009488">
    <property type="entry name" value="PRK12850.1"/>
    <property type="match status" value="1"/>
</dbReference>
<evidence type="ECO:0000256" key="3">
    <source>
        <dbReference type="ARBA" id="ARBA00022840"/>
    </source>
</evidence>
<dbReference type="Gene3D" id="3.30.260.10">
    <property type="entry name" value="TCP-1-like chaperonin intermediate domain"/>
    <property type="match status" value="1"/>
</dbReference>
<dbReference type="FunFam" id="1.10.560.10:FF:000001">
    <property type="entry name" value="60 kDa chaperonin"/>
    <property type="match status" value="1"/>
</dbReference>
<dbReference type="Gene3D" id="1.10.560.10">
    <property type="entry name" value="GroEL-like equatorial domain"/>
    <property type="match status" value="1"/>
</dbReference>
<comment type="subcellular location">
    <subcellularLocation>
        <location evidence="6">Cytoplasm</location>
    </subcellularLocation>
</comment>
<dbReference type="EMBL" id="CP058554">
    <property type="protein sequence ID" value="QMV72529.1"/>
    <property type="molecule type" value="Genomic_DNA"/>
</dbReference>
<dbReference type="InterPro" id="IPR027409">
    <property type="entry name" value="GroEL-like_apical_dom_sf"/>
</dbReference>
<evidence type="ECO:0000256" key="9">
    <source>
        <dbReference type="SAM" id="Coils"/>
    </source>
</evidence>
<keyword evidence="9" id="KW-0175">Coiled coil</keyword>
<dbReference type="NCBIfam" id="NF009489">
    <property type="entry name" value="PRK12851.1"/>
    <property type="match status" value="1"/>
</dbReference>
<dbReference type="InterPro" id="IPR027410">
    <property type="entry name" value="TCP-1-like_intermed_sf"/>
</dbReference>
<keyword evidence="11" id="KW-1185">Reference proteome</keyword>
<dbReference type="PROSITE" id="PS00296">
    <property type="entry name" value="CHAPERONINS_CPN60"/>
    <property type="match status" value="1"/>
</dbReference>
<feature type="binding site" evidence="6">
    <location>
        <begin position="479"/>
        <end position="481"/>
    </location>
    <ligand>
        <name>ATP</name>
        <dbReference type="ChEBI" id="CHEBI:30616"/>
    </ligand>
</feature>
<dbReference type="PANTHER" id="PTHR45633">
    <property type="entry name" value="60 KDA HEAT SHOCK PROTEIN, MITOCHONDRIAL"/>
    <property type="match status" value="1"/>
</dbReference>
<dbReference type="SUPFAM" id="SSF52029">
    <property type="entry name" value="GroEL apical domain-like"/>
    <property type="match status" value="1"/>
</dbReference>
<evidence type="ECO:0000256" key="7">
    <source>
        <dbReference type="RuleBase" id="RU000418"/>
    </source>
</evidence>
<dbReference type="InterPro" id="IPR018370">
    <property type="entry name" value="Chaperonin_Cpn60_CS"/>
</dbReference>
<dbReference type="RefSeq" id="WP_182326947.1">
    <property type="nucleotide sequence ID" value="NZ_CP058554.1"/>
</dbReference>
<dbReference type="SUPFAM" id="SSF48592">
    <property type="entry name" value="GroEL equatorial domain-like"/>
    <property type="match status" value="1"/>
</dbReference>
<feature type="coiled-coil region" evidence="9">
    <location>
        <begin position="339"/>
        <end position="366"/>
    </location>
</feature>
<feature type="binding site" evidence="6">
    <location>
        <position position="51"/>
    </location>
    <ligand>
        <name>ATP</name>
        <dbReference type="ChEBI" id="CHEBI:30616"/>
    </ligand>
</feature>
<feature type="binding site" evidence="6">
    <location>
        <begin position="30"/>
        <end position="33"/>
    </location>
    <ligand>
        <name>ATP</name>
        <dbReference type="ChEBI" id="CHEBI:30616"/>
    </ligand>
</feature>
<dbReference type="GO" id="GO:0140662">
    <property type="term" value="F:ATP-dependent protein folding chaperone"/>
    <property type="evidence" value="ECO:0007669"/>
    <property type="project" value="InterPro"/>
</dbReference>
<sequence>MAAKDVVFGGEARARMVEGVNILANAVKVTLGPKGRNVVLERSFGAPTVTKDGVSVAKEIELKDKLQNMGAQLVKEVASKTNDIAGDGTTTATVLAQAIVREGSKYVAAGLNPMDLKRGIDKAVAALVEELKKQSKATTTSKEIAQVGSISANSDESVGKIIADAMDKVGKEGVITVEEGKSLDNELDVVEGMQFDRGYLSPYFINNPEKQAAILDNPFVLLFDKKISNIRDLLPTLEAVAKAGRPLLIVAEDVEGEALATLVVNTIRGILKVVAVKAPGFGDRRKAMLEDIAILTGGKVIAEEVGLSLEKVTLEDLGQAQRVEIGKENTTIIDGAGQAAEIEARVKQIRAQIEEATSDYDREKLQERVAKLAGGVAVIKVGAATEVEMKEKKARVEDALHATRAAVEEGIVAGGGVAFLRARQAVGDLKTGNAEQDAGIKLILKAIEAPLREIVANAGGEPSVVVDAVLKGTGNFGFNAANDSYGDMLEMGILDPTKVTRTALQNAASVASLLLTTECMIAEAPKAEGAPAMPDMGGMGGMGGMGM</sequence>
<dbReference type="Pfam" id="PF00118">
    <property type="entry name" value="Cpn60_TCP1"/>
    <property type="match status" value="1"/>
</dbReference>
<dbReference type="CDD" id="cd03344">
    <property type="entry name" value="GroEL"/>
    <property type="match status" value="1"/>
</dbReference>
<evidence type="ECO:0000256" key="4">
    <source>
        <dbReference type="ARBA" id="ARBA00023186"/>
    </source>
</evidence>
<comment type="function">
    <text evidence="6 8">Together with its co-chaperonin GroES, plays an essential role in assisting protein folding. The GroEL-GroES system forms a nano-cage that allows encapsulation of the non-native substrate proteins and provides a physical environment optimized to promote and accelerate protein folding.</text>
</comment>
<dbReference type="InterPro" id="IPR002423">
    <property type="entry name" value="Cpn60/GroEL/TCP-1"/>
</dbReference>
<feature type="binding site" evidence="6">
    <location>
        <position position="495"/>
    </location>
    <ligand>
        <name>ATP</name>
        <dbReference type="ChEBI" id="CHEBI:30616"/>
    </ligand>
</feature>
<dbReference type="PRINTS" id="PR00298">
    <property type="entry name" value="CHAPERONIN60"/>
</dbReference>
<comment type="subunit">
    <text evidence="6 8">Forms a cylinder of 14 subunits composed of two heptameric rings stacked back-to-back. Interacts with the co-chaperonin GroES.</text>
</comment>